<organism evidence="2 3">
    <name type="scientific">Marinomonas maritima</name>
    <dbReference type="NCBI Taxonomy" id="2940935"/>
    <lineage>
        <taxon>Bacteria</taxon>
        <taxon>Pseudomonadati</taxon>
        <taxon>Pseudomonadota</taxon>
        <taxon>Gammaproteobacteria</taxon>
        <taxon>Oceanospirillales</taxon>
        <taxon>Oceanospirillaceae</taxon>
        <taxon>Marinomonas</taxon>
    </lineage>
</organism>
<gene>
    <name evidence="2" type="ORF">M3I01_008405</name>
</gene>
<name>A0ABT5WDQ2_9GAMM</name>
<dbReference type="RefSeq" id="WP_275565024.1">
    <property type="nucleotide sequence ID" value="NZ_JAMZEG020000002.1"/>
</dbReference>
<evidence type="ECO:0000313" key="3">
    <source>
        <dbReference type="Proteomes" id="UP001139522"/>
    </source>
</evidence>
<feature type="domain" description="ASCH" evidence="1">
    <location>
        <begin position="30"/>
        <end position="153"/>
    </location>
</feature>
<dbReference type="SMART" id="SM01022">
    <property type="entry name" value="ASCH"/>
    <property type="match status" value="1"/>
</dbReference>
<proteinExistence type="predicted"/>
<dbReference type="InterPro" id="IPR007374">
    <property type="entry name" value="ASCH_domain"/>
</dbReference>
<evidence type="ECO:0000313" key="2">
    <source>
        <dbReference type="EMBL" id="MDE8602944.1"/>
    </source>
</evidence>
<dbReference type="InterPro" id="IPR015947">
    <property type="entry name" value="PUA-like_sf"/>
</dbReference>
<reference evidence="2" key="1">
    <citation type="submission" date="2023-01" db="EMBL/GenBank/DDBJ databases">
        <title>Psychroserpens sp. MSW6 and Marinomonas sp. RSW2, isolated from seawater.</title>
        <authorList>
            <person name="Kristyanto S."/>
            <person name="Jung J."/>
            <person name="Kim J.M."/>
            <person name="Jeon C.O."/>
        </authorList>
    </citation>
    <scope>NUCLEOTIDE SEQUENCE</scope>
    <source>
        <strain evidence="2">RSW2</strain>
    </source>
</reference>
<dbReference type="Pfam" id="PF04266">
    <property type="entry name" value="ASCH"/>
    <property type="match status" value="1"/>
</dbReference>
<comment type="caution">
    <text evidence="2">The sequence shown here is derived from an EMBL/GenBank/DDBJ whole genome shotgun (WGS) entry which is preliminary data.</text>
</comment>
<dbReference type="Gene3D" id="3.10.400.10">
    <property type="entry name" value="Sulfate adenylyltransferase"/>
    <property type="match status" value="1"/>
</dbReference>
<dbReference type="EMBL" id="JAMZEG020000002">
    <property type="protein sequence ID" value="MDE8602944.1"/>
    <property type="molecule type" value="Genomic_DNA"/>
</dbReference>
<accession>A0ABT5WDQ2</accession>
<dbReference type="InterPro" id="IPR009326">
    <property type="entry name" value="DUF984"/>
</dbReference>
<sequence length="154" mass="17683">MDERSQTYLNQYLLSLPLGAAEKYSSFSSDYFCSDEDNANTCADLILRGEKQASCSMDYWYSNQGEAMPKIGHLQVVTNWTGEPICIIEINAISRCRYCDVTEEFAAAEGEGDKTLAWWRKAHWVFFSLECEKLNIQPSEDMLLVLERFKVVYS</sequence>
<evidence type="ECO:0000259" key="1">
    <source>
        <dbReference type="SMART" id="SM01022"/>
    </source>
</evidence>
<dbReference type="PANTHER" id="PTHR39203:SF1">
    <property type="entry name" value="CYTOPLASMIC PROTEIN"/>
    <property type="match status" value="1"/>
</dbReference>
<protein>
    <submittedName>
        <fullName evidence="2">ASCH domain-containing protein</fullName>
    </submittedName>
</protein>
<keyword evidence="3" id="KW-1185">Reference proteome</keyword>
<dbReference type="SUPFAM" id="SSF88697">
    <property type="entry name" value="PUA domain-like"/>
    <property type="match status" value="1"/>
</dbReference>
<dbReference type="PIRSF" id="PIRSF021320">
    <property type="entry name" value="DUF984"/>
    <property type="match status" value="1"/>
</dbReference>
<dbReference type="Proteomes" id="UP001139522">
    <property type="component" value="Unassembled WGS sequence"/>
</dbReference>
<dbReference type="PANTHER" id="PTHR39203">
    <property type="entry name" value="CYTOPLASMIC PROTEIN-RELATED"/>
    <property type="match status" value="1"/>
</dbReference>
<dbReference type="CDD" id="cd06553">
    <property type="entry name" value="ASCH_Ef3133_like"/>
    <property type="match status" value="1"/>
</dbReference>